<evidence type="ECO:0000256" key="9">
    <source>
        <dbReference type="RuleBase" id="RU000434"/>
    </source>
</evidence>
<evidence type="ECO:0000256" key="7">
    <source>
        <dbReference type="ARBA" id="ARBA00023163"/>
    </source>
</evidence>
<evidence type="ECO:0000259" key="16">
    <source>
        <dbReference type="Pfam" id="PF04565"/>
    </source>
</evidence>
<dbReference type="GO" id="GO:0006351">
    <property type="term" value="P:DNA-templated transcription"/>
    <property type="evidence" value="ECO:0007669"/>
    <property type="project" value="InterPro"/>
</dbReference>
<evidence type="ECO:0000256" key="5">
    <source>
        <dbReference type="ARBA" id="ARBA00022723"/>
    </source>
</evidence>
<dbReference type="Proteomes" id="UP001341281">
    <property type="component" value="Chromosome 05"/>
</dbReference>
<dbReference type="Pfam" id="PF04561">
    <property type="entry name" value="RNA_pol_Rpb2_2"/>
    <property type="match status" value="1"/>
</dbReference>
<evidence type="ECO:0000256" key="8">
    <source>
        <dbReference type="ARBA" id="ARBA00048552"/>
    </source>
</evidence>
<organism evidence="19 20">
    <name type="scientific">Paspalum notatum var. saurae</name>
    <dbReference type="NCBI Taxonomy" id="547442"/>
    <lineage>
        <taxon>Eukaryota</taxon>
        <taxon>Viridiplantae</taxon>
        <taxon>Streptophyta</taxon>
        <taxon>Embryophyta</taxon>
        <taxon>Tracheophyta</taxon>
        <taxon>Spermatophyta</taxon>
        <taxon>Magnoliopsida</taxon>
        <taxon>Liliopsida</taxon>
        <taxon>Poales</taxon>
        <taxon>Poaceae</taxon>
        <taxon>PACMAD clade</taxon>
        <taxon>Panicoideae</taxon>
        <taxon>Andropogonodae</taxon>
        <taxon>Paspaleae</taxon>
        <taxon>Paspalinae</taxon>
        <taxon>Paspalum</taxon>
    </lineage>
</organism>
<dbReference type="InterPro" id="IPR007644">
    <property type="entry name" value="RNA_pol_bsu_protrusion"/>
</dbReference>
<dbReference type="Gene3D" id="3.90.1800.10">
    <property type="entry name" value="RNA polymerase alpha subunit dimerisation domain"/>
    <property type="match status" value="1"/>
</dbReference>
<evidence type="ECO:0000259" key="13">
    <source>
        <dbReference type="Pfam" id="PF04560"/>
    </source>
</evidence>
<feature type="domain" description="RNA polymerase Rpb2" evidence="14">
    <location>
        <begin position="195"/>
        <end position="330"/>
    </location>
</feature>
<dbReference type="Pfam" id="PF00562">
    <property type="entry name" value="RNA_pol_Rpb2_6"/>
    <property type="match status" value="1"/>
</dbReference>
<dbReference type="GO" id="GO:0000428">
    <property type="term" value="C:DNA-directed RNA polymerase complex"/>
    <property type="evidence" value="ECO:0007669"/>
    <property type="project" value="UniProtKB-KW"/>
</dbReference>
<dbReference type="FunFam" id="3.90.1070.20:FF:000002">
    <property type="entry name" value="DNA-directed RNA polymerase subunit beta"/>
    <property type="match status" value="1"/>
</dbReference>
<feature type="domain" description="DNA-directed RNA polymerase subunit 2 hybrid-binding" evidence="12">
    <location>
        <begin position="792"/>
        <end position="1134"/>
    </location>
</feature>
<dbReference type="InterPro" id="IPR007645">
    <property type="entry name" value="RNA_pol_Rpb2_3"/>
</dbReference>
<keyword evidence="2 10" id="KW-0240">DNA-directed RNA polymerase</keyword>
<evidence type="ECO:0000256" key="10">
    <source>
        <dbReference type="RuleBase" id="RU363031"/>
    </source>
</evidence>
<dbReference type="InterPro" id="IPR015712">
    <property type="entry name" value="DNA-dir_RNA_pol_su2"/>
</dbReference>
<reference evidence="19 20" key="1">
    <citation type="submission" date="2024-02" db="EMBL/GenBank/DDBJ databases">
        <title>High-quality chromosome-scale genome assembly of Pensacola bahiagrass (Paspalum notatum Flugge var. saurae).</title>
        <authorList>
            <person name="Vega J.M."/>
            <person name="Podio M."/>
            <person name="Orjuela J."/>
            <person name="Siena L.A."/>
            <person name="Pessino S.C."/>
            <person name="Combes M.C."/>
            <person name="Mariac C."/>
            <person name="Albertini E."/>
            <person name="Pupilli F."/>
            <person name="Ortiz J.P.A."/>
            <person name="Leblanc O."/>
        </authorList>
    </citation>
    <scope>NUCLEOTIDE SEQUENCE [LARGE SCALE GENOMIC DNA]</scope>
    <source>
        <strain evidence="19">R1</strain>
        <tissue evidence="19">Leaf</tissue>
    </source>
</reference>
<dbReference type="GO" id="GO:0003899">
    <property type="term" value="F:DNA-directed RNA polymerase activity"/>
    <property type="evidence" value="ECO:0007669"/>
    <property type="project" value="UniProtKB-EC"/>
</dbReference>
<dbReference type="Pfam" id="PF04566">
    <property type="entry name" value="RNA_pol_Rpb2_4"/>
    <property type="match status" value="1"/>
</dbReference>
<keyword evidence="6" id="KW-0862">Zinc</keyword>
<evidence type="ECO:0000256" key="11">
    <source>
        <dbReference type="SAM" id="MobiDB-lite"/>
    </source>
</evidence>
<evidence type="ECO:0000259" key="18">
    <source>
        <dbReference type="Pfam" id="PF04567"/>
    </source>
</evidence>
<keyword evidence="4 10" id="KW-0548">Nucleotidyltransferase</keyword>
<dbReference type="GO" id="GO:0032549">
    <property type="term" value="F:ribonucleoside binding"/>
    <property type="evidence" value="ECO:0007669"/>
    <property type="project" value="InterPro"/>
</dbReference>
<dbReference type="InterPro" id="IPR007120">
    <property type="entry name" value="DNA-dir_RNAP_su2_dom"/>
</dbReference>
<evidence type="ECO:0000256" key="1">
    <source>
        <dbReference type="ARBA" id="ARBA00006835"/>
    </source>
</evidence>
<dbReference type="PANTHER" id="PTHR20856">
    <property type="entry name" value="DNA-DIRECTED RNA POLYMERASE I SUBUNIT 2"/>
    <property type="match status" value="1"/>
</dbReference>
<dbReference type="InterPro" id="IPR014724">
    <property type="entry name" value="RNA_pol_RPB2_OB-fold"/>
</dbReference>
<comment type="function">
    <text evidence="10">DNA-dependent RNA polymerase catalyzes the transcription of DNA into RNA using the four ribonucleoside triphosphates as substrates.</text>
</comment>
<name>A0AAQ3TQ27_PASNO</name>
<evidence type="ECO:0000259" key="17">
    <source>
        <dbReference type="Pfam" id="PF04566"/>
    </source>
</evidence>
<dbReference type="EMBL" id="CP144749">
    <property type="protein sequence ID" value="WVZ78284.1"/>
    <property type="molecule type" value="Genomic_DNA"/>
</dbReference>
<sequence>MTVVDQGDDAAKEELPTPSYRSLAAPVTNPVDKFALLPAFLKVRGLVKEHIDSFNYFITRGIRNILRTNSRIEARNDPNIYLRYTDVKVEKPSVHVDYKVEGITPHFCRLTDRTYSAPIKVDIEYTVGGKEYILKTKRDVLIGYMPIMLRSHACVLNGKDEAELARVGECPLDPGGYFIVKGTEKVILIQEQLSKNRIIIDTDSKGRVIASVTSSTHEIKSKTVITMDKEKIYLQLNQFTKPIPIIVVMKAMGMTSDQEVVQMVGRDPRYAELLFPSIQECASERIYTQQQALQYMDEKVTYPGAGNQKEGRSKSILRDVFIAHVPDYVGNKRLELSGQLISLLFEDLFKTMNSQAVELMNKNSDKTRSSPQDFSQLIKHESITFGLERAISTGNWDIKRFRMHRKGVSQVLSRLSYMASLGYMTRITPQFEKTRKTSGPRALQPSQWGMLCPCDTPEGEACGLTKNLALLTHVTTDQEEGPLMNLCKSLGVEDLSLLSGEEIHAPGSFLVMFNGLILGKHRQPQKFANDMRNLRRSGKIGEFVSIFVNEKQGTSKTPVGNRISNRAAHILRQLGRGVNRSGTRVAVSHPGPLQDIESILPLVEEKPRRTGLKSDPRSGGAHKGKHADGGHAERSDKGGCTTGSVGNRDANSRSEAGVEVVEKGKSDSSNTMCREIRIWREHCIHIASDGGRVCRPLIIADKGRSRVKEHHMKELRDGIRSFDDFLRDGLIEYLDVNEENNALIALYEHVDQDDVERSSITHIEIEPLSILGVVSGLIPYPHHNQSPLCHGADSLLYLLVYAQRPLLTTKTIELVGYDKLGAGQNATVAVMGYSGYDIEDAIVMNKSSLDRGFGRCIAMKKYTVMKENYGDGLSDRIAKPQRDKNGVLVMQNMRALDEDGIAAPGQIIRNHDIYVNKQIPMNTDRRVAGAPLANTEYVTSPVTYKGIDGETTVVDRVMLCSDTNDKLSIKCIIRHTRRPEVGDKFSSRHGQKGVCGTIVQQEDFPFSERGICPDLIMNPHGFPSRMTIGKMIELIGGKAGLSCGRFHYGSAFGEPSGNADKVEDISHTLIKHGFSYNGKDFLYSGILGHPLEAYIFMGPIYYQKLKHMVLDKMHARASGPRVLLTRQPTEGRSRDGGLRLGEMERDCLIAYGASMLIFERLMLSSDPYQVQVCRKCGLLGYYNHKLKAAYCSMCKNGENMAKMRLPYACKLLFQELQSMNVVPRLKLAEG</sequence>
<feature type="compositionally biased region" description="Basic and acidic residues" evidence="11">
    <location>
        <begin position="626"/>
        <end position="637"/>
    </location>
</feature>
<dbReference type="FunFam" id="2.40.270.10:FF:000011">
    <property type="entry name" value="DNA-directed RNA polymerase subunit beta"/>
    <property type="match status" value="1"/>
</dbReference>
<dbReference type="Gene3D" id="2.40.270.10">
    <property type="entry name" value="DNA-directed RNA polymerase, subunit 2, domain 6"/>
    <property type="match status" value="1"/>
</dbReference>
<dbReference type="GO" id="GO:0003677">
    <property type="term" value="F:DNA binding"/>
    <property type="evidence" value="ECO:0007669"/>
    <property type="project" value="InterPro"/>
</dbReference>
<dbReference type="Pfam" id="PF04563">
    <property type="entry name" value="RNA_pol_Rpb2_1"/>
    <property type="match status" value="1"/>
</dbReference>
<dbReference type="EC" id="2.7.7.6" evidence="10"/>
<dbReference type="AlphaFoldDB" id="A0AAQ3TQ27"/>
<feature type="domain" description="RNA polymerase Rpb2" evidence="17">
    <location>
        <begin position="511"/>
        <end position="552"/>
    </location>
</feature>
<feature type="domain" description="RNA polymerase beta subunit protrusion" evidence="15">
    <location>
        <begin position="45"/>
        <end position="383"/>
    </location>
</feature>
<dbReference type="Gene3D" id="3.90.1100.10">
    <property type="match status" value="2"/>
</dbReference>
<keyword evidence="7 10" id="KW-0804">Transcription</keyword>
<dbReference type="InterPro" id="IPR007647">
    <property type="entry name" value="RNA_pol_Rpb2_5"/>
</dbReference>
<dbReference type="FunFam" id="3.90.1100.10:FF:000014">
    <property type="entry name" value="DNA-directed RNA polymerase subunit beta"/>
    <property type="match status" value="1"/>
</dbReference>
<feature type="domain" description="RNA polymerase Rpb2" evidence="13">
    <location>
        <begin position="1136"/>
        <end position="1226"/>
    </location>
</feature>
<dbReference type="Pfam" id="PF04560">
    <property type="entry name" value="RNA_pol_Rpb2_7"/>
    <property type="match status" value="1"/>
</dbReference>
<comment type="catalytic activity">
    <reaction evidence="8 10">
        <text>RNA(n) + a ribonucleoside 5'-triphosphate = RNA(n+1) + diphosphate</text>
        <dbReference type="Rhea" id="RHEA:21248"/>
        <dbReference type="Rhea" id="RHEA-COMP:14527"/>
        <dbReference type="Rhea" id="RHEA-COMP:17342"/>
        <dbReference type="ChEBI" id="CHEBI:33019"/>
        <dbReference type="ChEBI" id="CHEBI:61557"/>
        <dbReference type="ChEBI" id="CHEBI:140395"/>
        <dbReference type="EC" id="2.7.7.6"/>
    </reaction>
</comment>
<evidence type="ECO:0000256" key="3">
    <source>
        <dbReference type="ARBA" id="ARBA00022679"/>
    </source>
</evidence>
<dbReference type="InterPro" id="IPR007641">
    <property type="entry name" value="RNA_pol_Rpb2_7"/>
</dbReference>
<feature type="compositionally biased region" description="Basic and acidic residues" evidence="11">
    <location>
        <begin position="603"/>
        <end position="616"/>
    </location>
</feature>
<dbReference type="Gene3D" id="2.40.50.150">
    <property type="match status" value="1"/>
</dbReference>
<dbReference type="SUPFAM" id="SSF64484">
    <property type="entry name" value="beta and beta-prime subunits of DNA dependent RNA-polymerase"/>
    <property type="match status" value="1"/>
</dbReference>
<evidence type="ECO:0000259" key="15">
    <source>
        <dbReference type="Pfam" id="PF04563"/>
    </source>
</evidence>
<comment type="similarity">
    <text evidence="1 9">Belongs to the RNA polymerase beta chain family.</text>
</comment>
<evidence type="ECO:0000256" key="4">
    <source>
        <dbReference type="ARBA" id="ARBA00022695"/>
    </source>
</evidence>
<dbReference type="FunFam" id="3.90.1800.10:FF:000003">
    <property type="entry name" value="DNA-directed RNA polymerase subunit beta"/>
    <property type="match status" value="1"/>
</dbReference>
<accession>A0AAQ3TQ27</accession>
<keyword evidence="5" id="KW-0479">Metal-binding</keyword>
<dbReference type="FunFam" id="3.90.1100.10:FF:000021">
    <property type="entry name" value="DNA-directed RNA polymerase subunit beta"/>
    <property type="match status" value="1"/>
</dbReference>
<dbReference type="Pfam" id="PF04567">
    <property type="entry name" value="RNA_pol_Rpb2_5"/>
    <property type="match status" value="1"/>
</dbReference>
<evidence type="ECO:0000313" key="19">
    <source>
        <dbReference type="EMBL" id="WVZ78284.1"/>
    </source>
</evidence>
<proteinExistence type="inferred from homology"/>
<dbReference type="PROSITE" id="PS01166">
    <property type="entry name" value="RNA_POL_BETA"/>
    <property type="match status" value="1"/>
</dbReference>
<keyword evidence="20" id="KW-1185">Reference proteome</keyword>
<gene>
    <name evidence="19" type="ORF">U9M48_026024</name>
</gene>
<protein>
    <recommendedName>
        <fullName evidence="10">DNA-directed RNA polymerase subunit beta</fullName>
        <ecNumber evidence="10">2.7.7.6</ecNumber>
    </recommendedName>
</protein>
<evidence type="ECO:0000313" key="20">
    <source>
        <dbReference type="Proteomes" id="UP001341281"/>
    </source>
</evidence>
<evidence type="ECO:0000259" key="12">
    <source>
        <dbReference type="Pfam" id="PF00562"/>
    </source>
</evidence>
<feature type="domain" description="RNA polymerase Rpb2" evidence="16">
    <location>
        <begin position="410"/>
        <end position="474"/>
    </location>
</feature>
<feature type="region of interest" description="Disordered" evidence="11">
    <location>
        <begin position="597"/>
        <end position="666"/>
    </location>
</feature>
<dbReference type="CDD" id="cd00653">
    <property type="entry name" value="RNA_pol_B_RPB2"/>
    <property type="match status" value="1"/>
</dbReference>
<dbReference type="FunFam" id="2.40.50.150:FF:000007">
    <property type="entry name" value="DNA-directed RNA polymerase subunit beta"/>
    <property type="match status" value="1"/>
</dbReference>
<dbReference type="InterPro" id="IPR007646">
    <property type="entry name" value="RNA_pol_Rpb2_4"/>
</dbReference>
<feature type="domain" description="RNA polymerase Rpb2" evidence="18">
    <location>
        <begin position="722"/>
        <end position="767"/>
    </location>
</feature>
<dbReference type="GO" id="GO:0046872">
    <property type="term" value="F:metal ion binding"/>
    <property type="evidence" value="ECO:0007669"/>
    <property type="project" value="UniProtKB-KW"/>
</dbReference>
<dbReference type="InterPro" id="IPR007121">
    <property type="entry name" value="RNA_pol_bsu_CS"/>
</dbReference>
<dbReference type="InterPro" id="IPR037033">
    <property type="entry name" value="DNA-dir_RNAP_su2_hyb_sf"/>
</dbReference>
<evidence type="ECO:0000256" key="6">
    <source>
        <dbReference type="ARBA" id="ARBA00022833"/>
    </source>
</evidence>
<evidence type="ECO:0000256" key="2">
    <source>
        <dbReference type="ARBA" id="ARBA00022478"/>
    </source>
</evidence>
<keyword evidence="3 10" id="KW-0808">Transferase</keyword>
<dbReference type="Pfam" id="PF04565">
    <property type="entry name" value="RNA_pol_Rpb2_3"/>
    <property type="match status" value="1"/>
</dbReference>
<evidence type="ECO:0000259" key="14">
    <source>
        <dbReference type="Pfam" id="PF04561"/>
    </source>
</evidence>
<dbReference type="InterPro" id="IPR007642">
    <property type="entry name" value="RNA_pol_Rpb2_2"/>
</dbReference>